<dbReference type="InterPro" id="IPR017938">
    <property type="entry name" value="Riboflavin_synthase-like_b-brl"/>
</dbReference>
<proteinExistence type="predicted"/>
<evidence type="ECO:0000256" key="1">
    <source>
        <dbReference type="ARBA" id="ARBA00000968"/>
    </source>
</evidence>
<comment type="catalytic activity">
    <reaction evidence="1">
        <text>2 6,7-dimethyl-8-(1-D-ribityl)lumazine + H(+) = 5-amino-6-(D-ribitylamino)uracil + riboflavin</text>
        <dbReference type="Rhea" id="RHEA:20772"/>
        <dbReference type="ChEBI" id="CHEBI:15378"/>
        <dbReference type="ChEBI" id="CHEBI:15934"/>
        <dbReference type="ChEBI" id="CHEBI:57986"/>
        <dbReference type="ChEBI" id="CHEBI:58201"/>
        <dbReference type="EC" id="2.5.1.9"/>
    </reaction>
</comment>
<dbReference type="Proteomes" id="UP000256999">
    <property type="component" value="Unassembled WGS sequence"/>
</dbReference>
<dbReference type="OrthoDB" id="9788537at2"/>
<keyword evidence="7" id="KW-0808">Transferase</keyword>
<dbReference type="PROSITE" id="PS51177">
    <property type="entry name" value="LUMAZINE_BIND"/>
    <property type="match status" value="2"/>
</dbReference>
<evidence type="ECO:0000313" key="12">
    <source>
        <dbReference type="EMBL" id="REL35456.1"/>
    </source>
</evidence>
<evidence type="ECO:0000259" key="11">
    <source>
        <dbReference type="PROSITE" id="PS51177"/>
    </source>
</evidence>
<evidence type="ECO:0000256" key="2">
    <source>
        <dbReference type="ARBA" id="ARBA00002803"/>
    </source>
</evidence>
<name>A0A3E0UF01_9GAMM</name>
<sequence length="212" mass="23092">MFTGIVQSKAQVLSAQTKHGVCQLCIAVDKQYAQQIELGASIAINGVCLTVVEQQSLDETLDKIRFDVIDETLRVTNLASINAGDLVNYERSLKVGDEIGGHQVSGHIHAMASVTQIENIGDNRSIYFELAPSQQAAYAKYLFGKGFISINGTSLTLGESVENGHFNVHLIPETLTRTNIGDLEVGDNVNIEMDQQTITIVSTIERMKLQLG</sequence>
<comment type="pathway">
    <text evidence="3">Cofactor biosynthesis; riboflavin biosynthesis; riboflavin from 2-hydroxy-3-oxobutyl phosphate and 5-amino-6-(D-ribitylamino)uracil: step 2/2.</text>
</comment>
<evidence type="ECO:0000256" key="8">
    <source>
        <dbReference type="ARBA" id="ARBA00022737"/>
    </source>
</evidence>
<feature type="repeat" description="Lumazine-binding" evidence="10">
    <location>
        <begin position="1"/>
        <end position="102"/>
    </location>
</feature>
<dbReference type="PANTHER" id="PTHR21098:SF0">
    <property type="entry name" value="RIBOFLAVIN SYNTHASE"/>
    <property type="match status" value="1"/>
</dbReference>
<feature type="domain" description="Lumazine-binding" evidence="11">
    <location>
        <begin position="1"/>
        <end position="102"/>
    </location>
</feature>
<dbReference type="Gene3D" id="2.40.30.20">
    <property type="match status" value="2"/>
</dbReference>
<dbReference type="InterPro" id="IPR026017">
    <property type="entry name" value="Lumazine-bd_dom"/>
</dbReference>
<dbReference type="RefSeq" id="WP_116000129.1">
    <property type="nucleotide sequence ID" value="NZ_QUOV01000001.1"/>
</dbReference>
<evidence type="ECO:0000256" key="4">
    <source>
        <dbReference type="ARBA" id="ARBA00012827"/>
    </source>
</evidence>
<feature type="domain" description="Lumazine-binding" evidence="11">
    <location>
        <begin position="103"/>
        <end position="204"/>
    </location>
</feature>
<evidence type="ECO:0000313" key="13">
    <source>
        <dbReference type="Proteomes" id="UP000256999"/>
    </source>
</evidence>
<organism evidence="12 13">
    <name type="scientific">Thalassotalea euphylliae</name>
    <dbReference type="NCBI Taxonomy" id="1655234"/>
    <lineage>
        <taxon>Bacteria</taxon>
        <taxon>Pseudomonadati</taxon>
        <taxon>Pseudomonadota</taxon>
        <taxon>Gammaproteobacteria</taxon>
        <taxon>Alteromonadales</taxon>
        <taxon>Colwelliaceae</taxon>
        <taxon>Thalassotalea</taxon>
    </lineage>
</organism>
<dbReference type="GO" id="GO:0009231">
    <property type="term" value="P:riboflavin biosynthetic process"/>
    <property type="evidence" value="ECO:0007669"/>
    <property type="project" value="UniProtKB-KW"/>
</dbReference>
<evidence type="ECO:0000256" key="5">
    <source>
        <dbReference type="ARBA" id="ARBA00013950"/>
    </source>
</evidence>
<comment type="caution">
    <text evidence="12">The sequence shown here is derived from an EMBL/GenBank/DDBJ whole genome shotgun (WGS) entry which is preliminary data.</text>
</comment>
<evidence type="ECO:0000256" key="3">
    <source>
        <dbReference type="ARBA" id="ARBA00004887"/>
    </source>
</evidence>
<dbReference type="Pfam" id="PF00677">
    <property type="entry name" value="Lum_binding"/>
    <property type="match status" value="2"/>
</dbReference>
<accession>A0A3E0UF01</accession>
<gene>
    <name evidence="12" type="ORF">DXX92_08880</name>
</gene>
<comment type="function">
    <text evidence="2">Catalyzes the dismutation of two molecules of 6,7-dimethyl-8-ribityllumazine, resulting in the formation of riboflavin and 5-amino-6-(D-ribitylamino)uracil.</text>
</comment>
<dbReference type="FunFam" id="2.40.30.20:FF:000003">
    <property type="entry name" value="Riboflavin synthase, alpha subunit"/>
    <property type="match status" value="1"/>
</dbReference>
<dbReference type="InterPro" id="IPR001783">
    <property type="entry name" value="Lumazine-bd"/>
</dbReference>
<evidence type="ECO:0000256" key="7">
    <source>
        <dbReference type="ARBA" id="ARBA00022679"/>
    </source>
</evidence>
<keyword evidence="8" id="KW-0677">Repeat</keyword>
<dbReference type="InterPro" id="IPR023366">
    <property type="entry name" value="ATP_synth_asu-like_sf"/>
</dbReference>
<keyword evidence="6" id="KW-0686">Riboflavin biosynthesis</keyword>
<dbReference type="NCBIfam" id="NF006767">
    <property type="entry name" value="PRK09289.1"/>
    <property type="match status" value="1"/>
</dbReference>
<reference evidence="12 13" key="1">
    <citation type="submission" date="2018-08" db="EMBL/GenBank/DDBJ databases">
        <title>Thalassotalea euphylliae genome.</title>
        <authorList>
            <person name="Summers S."/>
            <person name="Rice S.A."/>
            <person name="Freckelton M.L."/>
            <person name="Nedved B.T."/>
            <person name="Hadfield M.G."/>
        </authorList>
    </citation>
    <scope>NUCLEOTIDE SEQUENCE [LARGE SCALE GENOMIC DNA]</scope>
    <source>
        <strain evidence="12 13">H2</strain>
    </source>
</reference>
<evidence type="ECO:0000256" key="9">
    <source>
        <dbReference type="NCBIfam" id="TIGR00187"/>
    </source>
</evidence>
<dbReference type="NCBIfam" id="TIGR00187">
    <property type="entry name" value="ribE"/>
    <property type="match status" value="1"/>
</dbReference>
<dbReference type="PIRSF" id="PIRSF000498">
    <property type="entry name" value="Riboflavin_syn_A"/>
    <property type="match status" value="1"/>
</dbReference>
<evidence type="ECO:0000256" key="10">
    <source>
        <dbReference type="PROSITE-ProRule" id="PRU00524"/>
    </source>
</evidence>
<protein>
    <recommendedName>
        <fullName evidence="5 9">Riboflavin synthase</fullName>
        <ecNumber evidence="4 9">2.5.1.9</ecNumber>
    </recommendedName>
</protein>
<feature type="repeat" description="Lumazine-binding" evidence="10">
    <location>
        <begin position="103"/>
        <end position="204"/>
    </location>
</feature>
<dbReference type="EC" id="2.5.1.9" evidence="4 9"/>
<dbReference type="CDD" id="cd00402">
    <property type="entry name" value="Riboflavin_synthase_like"/>
    <property type="match status" value="1"/>
</dbReference>
<dbReference type="GO" id="GO:0004746">
    <property type="term" value="F:riboflavin synthase activity"/>
    <property type="evidence" value="ECO:0007669"/>
    <property type="project" value="UniProtKB-UniRule"/>
</dbReference>
<dbReference type="PANTHER" id="PTHR21098">
    <property type="entry name" value="RIBOFLAVIN SYNTHASE ALPHA CHAIN"/>
    <property type="match status" value="1"/>
</dbReference>
<dbReference type="NCBIfam" id="NF009566">
    <property type="entry name" value="PRK13020.1"/>
    <property type="match status" value="1"/>
</dbReference>
<dbReference type="AlphaFoldDB" id="A0A3E0UF01"/>
<evidence type="ECO:0000256" key="6">
    <source>
        <dbReference type="ARBA" id="ARBA00022619"/>
    </source>
</evidence>
<dbReference type="SUPFAM" id="SSF63380">
    <property type="entry name" value="Riboflavin synthase domain-like"/>
    <property type="match status" value="2"/>
</dbReference>
<dbReference type="EMBL" id="QUOV01000001">
    <property type="protein sequence ID" value="REL35456.1"/>
    <property type="molecule type" value="Genomic_DNA"/>
</dbReference>